<dbReference type="Proteomes" id="UP000198287">
    <property type="component" value="Unassembled WGS sequence"/>
</dbReference>
<proteinExistence type="predicted"/>
<accession>A0A226DSM5</accession>
<dbReference type="InterPro" id="IPR008949">
    <property type="entry name" value="Isoprenoid_synthase_dom_sf"/>
</dbReference>
<dbReference type="OrthoDB" id="6486656at2759"/>
<organism evidence="1 2">
    <name type="scientific">Folsomia candida</name>
    <name type="common">Springtail</name>
    <dbReference type="NCBI Taxonomy" id="158441"/>
    <lineage>
        <taxon>Eukaryota</taxon>
        <taxon>Metazoa</taxon>
        <taxon>Ecdysozoa</taxon>
        <taxon>Arthropoda</taxon>
        <taxon>Hexapoda</taxon>
        <taxon>Collembola</taxon>
        <taxon>Entomobryomorpha</taxon>
        <taxon>Isotomoidea</taxon>
        <taxon>Isotomidae</taxon>
        <taxon>Proisotominae</taxon>
        <taxon>Folsomia</taxon>
    </lineage>
</organism>
<evidence type="ECO:0000313" key="2">
    <source>
        <dbReference type="Proteomes" id="UP000198287"/>
    </source>
</evidence>
<dbReference type="EMBL" id="LNIX01000013">
    <property type="protein sequence ID" value="OXA47216.1"/>
    <property type="molecule type" value="Genomic_DNA"/>
</dbReference>
<reference evidence="1 2" key="1">
    <citation type="submission" date="2015-12" db="EMBL/GenBank/DDBJ databases">
        <title>The genome of Folsomia candida.</title>
        <authorList>
            <person name="Faddeeva A."/>
            <person name="Derks M.F."/>
            <person name="Anvar Y."/>
            <person name="Smit S."/>
            <person name="Van Straalen N."/>
            <person name="Roelofs D."/>
        </authorList>
    </citation>
    <scope>NUCLEOTIDE SEQUENCE [LARGE SCALE GENOMIC DNA]</scope>
    <source>
        <strain evidence="1 2">VU population</strain>
        <tissue evidence="1">Whole body</tissue>
    </source>
</reference>
<dbReference type="Gene3D" id="1.10.600.10">
    <property type="entry name" value="Farnesyl Diphosphate Synthase"/>
    <property type="match status" value="1"/>
</dbReference>
<evidence type="ECO:0000313" key="1">
    <source>
        <dbReference type="EMBL" id="OXA47216.1"/>
    </source>
</evidence>
<dbReference type="SUPFAM" id="SSF48576">
    <property type="entry name" value="Terpenoid synthases"/>
    <property type="match status" value="1"/>
</dbReference>
<keyword evidence="2" id="KW-1185">Reference proteome</keyword>
<gene>
    <name evidence="1" type="ORF">Fcan01_17668</name>
</gene>
<protein>
    <submittedName>
        <fullName evidence="1">(3S,6E)-nerolidol synthase</fullName>
    </submittedName>
</protein>
<dbReference type="Pfam" id="PF19086">
    <property type="entry name" value="Terpene_syn_C_2"/>
    <property type="match status" value="1"/>
</dbReference>
<dbReference type="AlphaFoldDB" id="A0A226DSM5"/>
<comment type="caution">
    <text evidence="1">The sequence shown here is derived from an EMBL/GenBank/DDBJ whole genome shotgun (WGS) entry which is preliminary data.</text>
</comment>
<name>A0A226DSM5_FOLCA</name>
<sequence>MTPIAYRPIKLRGNVKFKFPNISHPSLGMQTVTGRFRRIQPNLSRSEVDPAILDEMSVKYTNFSGLLGFQDSHFKHYPIKTMILTAVQFALYWMPGFDVASPELDFAARQLIWIWFLDDPMEEIWNRAQKLDKKPNIDALRFVNDTYIKIFSGKSVPKEIPVLEEFPEFGSMCAWATDLTIRSKEFAKISSADEIEYVVETLQTIFDCYQWHTISPVDKRYNLRTFQDWGVVNSGGSWTLEMIAFVMGIRLSSEIRRNPAFRKMINIASGNTQLVNDILGMGKDFGNHIEGEVDSELVFRVLTKGENLQDAVNSMCARISQDLEDLIFIKQTLIDLFGEEENLVRFLDVIDTFIDGQNVTYVENIRYKCKRGYVSLSKESDEEDVQFTI</sequence>